<proteinExistence type="predicted"/>
<feature type="transmembrane region" description="Helical" evidence="2">
    <location>
        <begin position="21"/>
        <end position="43"/>
    </location>
</feature>
<gene>
    <name evidence="3" type="ORF">Lery_0393</name>
</gene>
<comment type="caution">
    <text evidence="3">The sequence shown here is derived from an EMBL/GenBank/DDBJ whole genome shotgun (WGS) entry which is preliminary data.</text>
</comment>
<evidence type="ECO:0000256" key="2">
    <source>
        <dbReference type="SAM" id="Phobius"/>
    </source>
</evidence>
<feature type="region of interest" description="Disordered" evidence="1">
    <location>
        <begin position="168"/>
        <end position="187"/>
    </location>
</feature>
<dbReference type="EMBL" id="LNYA01000003">
    <property type="protein sequence ID" value="KTC99492.1"/>
    <property type="molecule type" value="Genomic_DNA"/>
</dbReference>
<dbReference type="OrthoDB" id="5652230at2"/>
<dbReference type="STRING" id="448.Lery_0393"/>
<organism evidence="3 4">
    <name type="scientific">Legionella erythra</name>
    <dbReference type="NCBI Taxonomy" id="448"/>
    <lineage>
        <taxon>Bacteria</taxon>
        <taxon>Pseudomonadati</taxon>
        <taxon>Pseudomonadota</taxon>
        <taxon>Gammaproteobacteria</taxon>
        <taxon>Legionellales</taxon>
        <taxon>Legionellaceae</taxon>
        <taxon>Legionella</taxon>
    </lineage>
</organism>
<dbReference type="RefSeq" id="WP_131750928.1">
    <property type="nucleotide sequence ID" value="NZ_CAAAHY010000001.1"/>
</dbReference>
<dbReference type="PATRIC" id="fig|448.7.peg.409"/>
<feature type="transmembrane region" description="Helical" evidence="2">
    <location>
        <begin position="84"/>
        <end position="105"/>
    </location>
</feature>
<feature type="compositionally biased region" description="Basic residues" evidence="1">
    <location>
        <begin position="170"/>
        <end position="187"/>
    </location>
</feature>
<protein>
    <submittedName>
        <fullName evidence="3">Uncharacterized protein</fullName>
    </submittedName>
</protein>
<keyword evidence="2" id="KW-0472">Membrane</keyword>
<name>A0A0W0TV09_LEGER</name>
<reference evidence="3 4" key="1">
    <citation type="submission" date="2015-11" db="EMBL/GenBank/DDBJ databases">
        <title>Genomic analysis of 38 Legionella species identifies large and diverse effector repertoires.</title>
        <authorList>
            <person name="Burstein D."/>
            <person name="Amaro F."/>
            <person name="Zusman T."/>
            <person name="Lifshitz Z."/>
            <person name="Cohen O."/>
            <person name="Gilbert J.A."/>
            <person name="Pupko T."/>
            <person name="Shuman H.A."/>
            <person name="Segal G."/>
        </authorList>
    </citation>
    <scope>NUCLEOTIDE SEQUENCE [LARGE SCALE GENOMIC DNA]</scope>
    <source>
        <strain evidence="3 4">SE-32A-C8</strain>
    </source>
</reference>
<keyword evidence="2" id="KW-0812">Transmembrane</keyword>
<dbReference type="AlphaFoldDB" id="A0A0W0TV09"/>
<evidence type="ECO:0000313" key="4">
    <source>
        <dbReference type="Proteomes" id="UP000054773"/>
    </source>
</evidence>
<evidence type="ECO:0000256" key="1">
    <source>
        <dbReference type="SAM" id="MobiDB-lite"/>
    </source>
</evidence>
<keyword evidence="4" id="KW-1185">Reference proteome</keyword>
<dbReference type="Proteomes" id="UP000054773">
    <property type="component" value="Unassembled WGS sequence"/>
</dbReference>
<feature type="transmembrane region" description="Helical" evidence="2">
    <location>
        <begin position="125"/>
        <end position="151"/>
    </location>
</feature>
<sequence>MMRHFSRDSVYIPNPRLLAAVYFALIAIVLTILVNTVLYAAGFDQSMHIFKAILLGGLVAALFGALFGRRILSVKQPCWPKAFLLGFLMAIAAIPVYDLGLLYLMKDQPHNAFNEASFEQIVIMYLFVVAESYILAGLWLGLVAGLAAVYLRSKIIYTLLHMEHNPQKLRQQRSQRSYKRRLRAHHH</sequence>
<feature type="transmembrane region" description="Helical" evidence="2">
    <location>
        <begin position="49"/>
        <end position="72"/>
    </location>
</feature>
<accession>A0A0W0TV09</accession>
<keyword evidence="2" id="KW-1133">Transmembrane helix</keyword>
<evidence type="ECO:0000313" key="3">
    <source>
        <dbReference type="EMBL" id="KTC99492.1"/>
    </source>
</evidence>